<keyword evidence="7" id="KW-0460">Magnesium</keyword>
<comment type="catalytic activity">
    <reaction evidence="11">
        <text>a medium-chain fatty acid + ATP + CoA = a medium-chain fatty acyl-CoA + AMP + diphosphate</text>
        <dbReference type="Rhea" id="RHEA:48340"/>
        <dbReference type="ChEBI" id="CHEBI:30616"/>
        <dbReference type="ChEBI" id="CHEBI:33019"/>
        <dbReference type="ChEBI" id="CHEBI:57287"/>
        <dbReference type="ChEBI" id="CHEBI:59558"/>
        <dbReference type="ChEBI" id="CHEBI:90546"/>
        <dbReference type="ChEBI" id="CHEBI:456215"/>
        <dbReference type="EC" id="6.2.1.2"/>
    </reaction>
    <physiologicalReaction direction="left-to-right" evidence="11">
        <dbReference type="Rhea" id="RHEA:48341"/>
    </physiologicalReaction>
</comment>
<evidence type="ECO:0000313" key="15">
    <source>
        <dbReference type="Proteomes" id="UP000236370"/>
    </source>
</evidence>
<evidence type="ECO:0000256" key="6">
    <source>
        <dbReference type="ARBA" id="ARBA00022840"/>
    </source>
</evidence>
<dbReference type="Proteomes" id="UP000236370">
    <property type="component" value="Unassembled WGS sequence"/>
</dbReference>
<dbReference type="InterPro" id="IPR042099">
    <property type="entry name" value="ANL_N_sf"/>
</dbReference>
<dbReference type="SUPFAM" id="SSF56801">
    <property type="entry name" value="Acetyl-CoA synthetase-like"/>
    <property type="match status" value="1"/>
</dbReference>
<keyword evidence="6" id="KW-0067">ATP-binding</keyword>
<dbReference type="InterPro" id="IPR051087">
    <property type="entry name" value="Mitochondrial_ACSM"/>
</dbReference>
<feature type="domain" description="AMP-dependent synthetase/ligase" evidence="12">
    <location>
        <begin position="2"/>
        <end position="64"/>
    </location>
</feature>
<dbReference type="AlphaFoldDB" id="A0A2J8Q5U7"/>
<evidence type="ECO:0000256" key="8">
    <source>
        <dbReference type="ARBA" id="ARBA00022946"/>
    </source>
</evidence>
<proteinExistence type="inferred from homology"/>
<keyword evidence="8" id="KW-0809">Transit peptide</keyword>
<gene>
    <name evidence="14" type="ORF">CK820_G0043494</name>
</gene>
<dbReference type="Pfam" id="PF13193">
    <property type="entry name" value="AMP-binding_C"/>
    <property type="match status" value="1"/>
</dbReference>
<keyword evidence="9" id="KW-0496">Mitochondrion</keyword>
<keyword evidence="4" id="KW-0547">Nucleotide-binding</keyword>
<evidence type="ECO:0000313" key="14">
    <source>
        <dbReference type="EMBL" id="PNI91641.1"/>
    </source>
</evidence>
<dbReference type="InterPro" id="IPR025110">
    <property type="entry name" value="AMP-bd_C"/>
</dbReference>
<protein>
    <recommendedName>
        <fullName evidence="10">medium-chain acyl-CoA ligase</fullName>
        <ecNumber evidence="10">6.2.1.2</ecNumber>
    </recommendedName>
</protein>
<reference evidence="14 15" key="1">
    <citation type="submission" date="2017-12" db="EMBL/GenBank/DDBJ databases">
        <title>High-resolution comparative analysis of great ape genomes.</title>
        <authorList>
            <person name="Pollen A."/>
            <person name="Hastie A."/>
            <person name="Hormozdiari F."/>
            <person name="Dougherty M."/>
            <person name="Liu R."/>
            <person name="Chaisson M."/>
            <person name="Hoppe E."/>
            <person name="Hill C."/>
            <person name="Pang A."/>
            <person name="Hillier L."/>
            <person name="Baker C."/>
            <person name="Armstrong J."/>
            <person name="Shendure J."/>
            <person name="Paten B."/>
            <person name="Wilson R."/>
            <person name="Chao H."/>
            <person name="Schneider V."/>
            <person name="Ventura M."/>
            <person name="Kronenberg Z."/>
            <person name="Murali S."/>
            <person name="Gordon D."/>
            <person name="Cantsilieris S."/>
            <person name="Munson K."/>
            <person name="Nelson B."/>
            <person name="Raja A."/>
            <person name="Underwood J."/>
            <person name="Diekhans M."/>
            <person name="Fiddes I."/>
            <person name="Haussler D."/>
            <person name="Eichler E."/>
        </authorList>
    </citation>
    <scope>NUCLEOTIDE SEQUENCE [LARGE SCALE GENOMIC DNA]</scope>
    <source>
        <strain evidence="14">Yerkes chimp pedigree #C0471</strain>
    </source>
</reference>
<evidence type="ECO:0000256" key="3">
    <source>
        <dbReference type="ARBA" id="ARBA00022598"/>
    </source>
</evidence>
<dbReference type="EMBL" id="NBAG03000076">
    <property type="protein sequence ID" value="PNI91641.1"/>
    <property type="molecule type" value="Genomic_DNA"/>
</dbReference>
<keyword evidence="3" id="KW-0436">Ligase</keyword>
<name>A0A2J8Q5U7_PANTR</name>
<dbReference type="GO" id="GO:0005524">
    <property type="term" value="F:ATP binding"/>
    <property type="evidence" value="ECO:0007669"/>
    <property type="project" value="UniProtKB-KW"/>
</dbReference>
<keyword evidence="5" id="KW-0276">Fatty acid metabolism</keyword>
<feature type="non-terminal residue" evidence="14">
    <location>
        <position position="1"/>
    </location>
</feature>
<comment type="similarity">
    <text evidence="2">Belongs to the ATP-dependent AMP-binding enzyme family.</text>
</comment>
<sequence length="135" mass="15173">KWRNKTGLDIYEGYGQTETVLICGNFKGMKIKPGSMGKPSPAFNVKIVDVNGNVLPPGQEGDIGIQVLPNRPFGLFTHYVVVKAFVVLNPDYKSHDQEQLIKEIQEHVKKTTAPYKYPRKVEFIQELPKTISGKT</sequence>
<dbReference type="PANTHER" id="PTHR43605:SF7">
    <property type="entry name" value="ACYL-COENZYME A SYNTHETASE ACSM3, MITOCHONDRIAL"/>
    <property type="match status" value="1"/>
</dbReference>
<dbReference type="GO" id="GO:0031956">
    <property type="term" value="F:medium-chain fatty acid-CoA ligase activity"/>
    <property type="evidence" value="ECO:0007669"/>
    <property type="project" value="UniProtKB-EC"/>
</dbReference>
<feature type="non-terminal residue" evidence="14">
    <location>
        <position position="135"/>
    </location>
</feature>
<keyword evidence="5" id="KW-0443">Lipid metabolism</keyword>
<evidence type="ECO:0000256" key="2">
    <source>
        <dbReference type="ARBA" id="ARBA00006432"/>
    </source>
</evidence>
<evidence type="ECO:0000256" key="4">
    <source>
        <dbReference type="ARBA" id="ARBA00022741"/>
    </source>
</evidence>
<evidence type="ECO:0000256" key="10">
    <source>
        <dbReference type="ARBA" id="ARBA00039009"/>
    </source>
</evidence>
<dbReference type="GO" id="GO:0005739">
    <property type="term" value="C:mitochondrion"/>
    <property type="evidence" value="ECO:0007669"/>
    <property type="project" value="UniProtKB-SubCell"/>
</dbReference>
<comment type="subcellular location">
    <subcellularLocation>
        <location evidence="1">Mitochondrion</location>
    </subcellularLocation>
</comment>
<evidence type="ECO:0000259" key="13">
    <source>
        <dbReference type="Pfam" id="PF13193"/>
    </source>
</evidence>
<evidence type="ECO:0000256" key="1">
    <source>
        <dbReference type="ARBA" id="ARBA00004173"/>
    </source>
</evidence>
<evidence type="ECO:0000256" key="7">
    <source>
        <dbReference type="ARBA" id="ARBA00022842"/>
    </source>
</evidence>
<dbReference type="EC" id="6.2.1.2" evidence="10"/>
<dbReference type="Gene3D" id="3.30.300.30">
    <property type="match status" value="1"/>
</dbReference>
<dbReference type="Gene3D" id="3.40.50.12780">
    <property type="entry name" value="N-terminal domain of ligase-like"/>
    <property type="match status" value="1"/>
</dbReference>
<dbReference type="InterPro" id="IPR045851">
    <property type="entry name" value="AMP-bd_C_sf"/>
</dbReference>
<dbReference type="Pfam" id="PF00501">
    <property type="entry name" value="AMP-binding"/>
    <property type="match status" value="1"/>
</dbReference>
<evidence type="ECO:0000256" key="11">
    <source>
        <dbReference type="ARBA" id="ARBA00048477"/>
    </source>
</evidence>
<organism evidence="14 15">
    <name type="scientific">Pan troglodytes</name>
    <name type="common">Chimpanzee</name>
    <dbReference type="NCBI Taxonomy" id="9598"/>
    <lineage>
        <taxon>Eukaryota</taxon>
        <taxon>Metazoa</taxon>
        <taxon>Chordata</taxon>
        <taxon>Craniata</taxon>
        <taxon>Vertebrata</taxon>
        <taxon>Euteleostomi</taxon>
        <taxon>Mammalia</taxon>
        <taxon>Eutheria</taxon>
        <taxon>Euarchontoglires</taxon>
        <taxon>Primates</taxon>
        <taxon>Haplorrhini</taxon>
        <taxon>Catarrhini</taxon>
        <taxon>Hominidae</taxon>
        <taxon>Pan</taxon>
    </lineage>
</organism>
<dbReference type="InterPro" id="IPR000873">
    <property type="entry name" value="AMP-dep_synth/lig_dom"/>
</dbReference>
<evidence type="ECO:0000259" key="12">
    <source>
        <dbReference type="Pfam" id="PF00501"/>
    </source>
</evidence>
<dbReference type="GO" id="GO:0006631">
    <property type="term" value="P:fatty acid metabolic process"/>
    <property type="evidence" value="ECO:0007669"/>
    <property type="project" value="UniProtKB-KW"/>
</dbReference>
<evidence type="ECO:0000256" key="5">
    <source>
        <dbReference type="ARBA" id="ARBA00022832"/>
    </source>
</evidence>
<accession>A0A2J8Q5U7</accession>
<evidence type="ECO:0000256" key="9">
    <source>
        <dbReference type="ARBA" id="ARBA00023128"/>
    </source>
</evidence>
<comment type="caution">
    <text evidence="14">The sequence shown here is derived from an EMBL/GenBank/DDBJ whole genome shotgun (WGS) entry which is preliminary data.</text>
</comment>
<dbReference type="PANTHER" id="PTHR43605">
    <property type="entry name" value="ACYL-COENZYME A SYNTHETASE"/>
    <property type="match status" value="1"/>
</dbReference>
<feature type="domain" description="AMP-binding enzyme C-terminal" evidence="13">
    <location>
        <begin position="81"/>
        <end position="134"/>
    </location>
</feature>